<keyword evidence="6 14" id="KW-0479">Metal-binding</keyword>
<evidence type="ECO:0000313" key="17">
    <source>
        <dbReference type="EMBL" id="OGE49038.1"/>
    </source>
</evidence>
<keyword evidence="7 14" id="KW-0276">Fatty acid metabolism</keyword>
<dbReference type="Pfam" id="PF00173">
    <property type="entry name" value="Cyt-b5"/>
    <property type="match status" value="1"/>
</dbReference>
<gene>
    <name evidence="17" type="ORF">PENARI_c024G04683</name>
</gene>
<keyword evidence="14" id="KW-0813">Transport</keyword>
<feature type="transmembrane region" description="Helical" evidence="15">
    <location>
        <begin position="61"/>
        <end position="80"/>
    </location>
</feature>
<sequence length="410" mass="46855">MSKPRGKLAQLVPRAASRHTWKTEFEWYRRNFHGFLHTSLVGPIVVIFLTAPYVVPKQNTILMAIVWGIIGGFSITIGYHRLWAHRSFTACIGIRIVLAVIGAAQNQWPILWWVKHHRAHHKYTDTDQDPYNAKRGLLFSHIGWLLGLNEIAWGPVDLSDLKQDPVVIWQDRLYWPILITIGILLPGAVAHCGWNDWKGGMLYAGVTRIIITQHITFLINSVAHASWAGTQPYSACTTARNIPLLAILTLGEANHNFHHAFPTDYRNGVNWMEPDFSRWIIWLWERLGWASDLKTASRLEIEQARLNQQKERTQRQGGNHEVNQALFKLPRMSWEEYKQRSDNLDNLICINGVVYNVADFMDDHPGGRDLIQQSLGKDATGLYHGNHLHSPHADNILKGLQVSMLEDSCQ</sequence>
<evidence type="ECO:0000256" key="10">
    <source>
        <dbReference type="ARBA" id="ARBA00023004"/>
    </source>
</evidence>
<dbReference type="GO" id="GO:0006636">
    <property type="term" value="P:unsaturated fatty acid biosynthetic process"/>
    <property type="evidence" value="ECO:0007669"/>
    <property type="project" value="UniProtKB-UniRule"/>
</dbReference>
<name>A0A1F5L726_PENAI</name>
<dbReference type="Pfam" id="PF00487">
    <property type="entry name" value="FA_desaturase"/>
    <property type="match status" value="1"/>
</dbReference>
<organism evidence="17 18">
    <name type="scientific">Penicillium arizonense</name>
    <dbReference type="NCBI Taxonomy" id="1835702"/>
    <lineage>
        <taxon>Eukaryota</taxon>
        <taxon>Fungi</taxon>
        <taxon>Dikarya</taxon>
        <taxon>Ascomycota</taxon>
        <taxon>Pezizomycotina</taxon>
        <taxon>Eurotiomycetes</taxon>
        <taxon>Eurotiomycetidae</taxon>
        <taxon>Eurotiales</taxon>
        <taxon>Aspergillaceae</taxon>
        <taxon>Penicillium</taxon>
    </lineage>
</organism>
<dbReference type="InterPro" id="IPR015876">
    <property type="entry name" value="Acyl-CoA_DS"/>
</dbReference>
<dbReference type="InterPro" id="IPR001522">
    <property type="entry name" value="FADS-1_CS"/>
</dbReference>
<evidence type="ECO:0000256" key="7">
    <source>
        <dbReference type="ARBA" id="ARBA00022832"/>
    </source>
</evidence>
<evidence type="ECO:0000256" key="13">
    <source>
        <dbReference type="ARBA" id="ARBA00023160"/>
    </source>
</evidence>
<dbReference type="Gene3D" id="3.10.120.10">
    <property type="entry name" value="Cytochrome b5-like heme/steroid binding domain"/>
    <property type="match status" value="1"/>
</dbReference>
<evidence type="ECO:0000256" key="1">
    <source>
        <dbReference type="ARBA" id="ARBA00004141"/>
    </source>
</evidence>
<evidence type="ECO:0000256" key="11">
    <source>
        <dbReference type="ARBA" id="ARBA00023098"/>
    </source>
</evidence>
<protein>
    <recommendedName>
        <fullName evidence="14">Acyl-CoA desaturase</fullName>
        <ecNumber evidence="14">1.14.19.1</ecNumber>
    </recommendedName>
</protein>
<evidence type="ECO:0000256" key="4">
    <source>
        <dbReference type="ARBA" id="ARBA00022617"/>
    </source>
</evidence>
<comment type="catalytic activity">
    <reaction evidence="14">
        <text>octadecanoyl-CoA + 2 Fe(II)-[cytochrome b5] + O2 + 2 H(+) = (9Z)-octadecenoyl-CoA + 2 Fe(III)-[cytochrome b5] + 2 H2O</text>
        <dbReference type="Rhea" id="RHEA:19721"/>
        <dbReference type="Rhea" id="RHEA-COMP:10438"/>
        <dbReference type="Rhea" id="RHEA-COMP:10439"/>
        <dbReference type="ChEBI" id="CHEBI:15377"/>
        <dbReference type="ChEBI" id="CHEBI:15378"/>
        <dbReference type="ChEBI" id="CHEBI:15379"/>
        <dbReference type="ChEBI" id="CHEBI:29033"/>
        <dbReference type="ChEBI" id="CHEBI:29034"/>
        <dbReference type="ChEBI" id="CHEBI:57387"/>
        <dbReference type="ChEBI" id="CHEBI:57394"/>
        <dbReference type="EC" id="1.14.19.1"/>
    </reaction>
</comment>
<dbReference type="Proteomes" id="UP000177622">
    <property type="component" value="Unassembled WGS sequence"/>
</dbReference>
<comment type="caution">
    <text evidence="17">The sequence shown here is derived from an EMBL/GenBank/DDBJ whole genome shotgun (WGS) entry which is preliminary data.</text>
</comment>
<dbReference type="PANTHER" id="PTHR11351:SF31">
    <property type="entry name" value="DESATURASE 1, ISOFORM A-RELATED"/>
    <property type="match status" value="1"/>
</dbReference>
<feature type="transmembrane region" description="Helical" evidence="15">
    <location>
        <begin position="173"/>
        <end position="194"/>
    </location>
</feature>
<keyword evidence="4 14" id="KW-0349">Heme</keyword>
<dbReference type="InterPro" id="IPR018506">
    <property type="entry name" value="Cyt_B5_heme-BS"/>
</dbReference>
<dbReference type="EMBL" id="LXJU01000024">
    <property type="protein sequence ID" value="OGE49038.1"/>
    <property type="molecule type" value="Genomic_DNA"/>
</dbReference>
<keyword evidence="5 15" id="KW-0812">Transmembrane</keyword>
<comment type="subcellular location">
    <subcellularLocation>
        <location evidence="1">Membrane</location>
        <topology evidence="1">Multi-pass membrane protein</topology>
    </subcellularLocation>
</comment>
<dbReference type="PRINTS" id="PR00075">
    <property type="entry name" value="FACDDSATRASE"/>
</dbReference>
<evidence type="ECO:0000256" key="2">
    <source>
        <dbReference type="ARBA" id="ARBA00009295"/>
    </source>
</evidence>
<dbReference type="PROSITE" id="PS00191">
    <property type="entry name" value="CYTOCHROME_B5_1"/>
    <property type="match status" value="1"/>
</dbReference>
<dbReference type="InterPro" id="IPR009160">
    <property type="entry name" value="Acyl-CoA_deSatase_haem/ster-bd"/>
</dbReference>
<proteinExistence type="inferred from homology"/>
<comment type="similarity">
    <text evidence="2 14">Belongs to the fatty acid desaturase type 1 family.</text>
</comment>
<dbReference type="InterPro" id="IPR036400">
    <property type="entry name" value="Cyt_B5-like_heme/steroid_sf"/>
</dbReference>
<dbReference type="SMART" id="SM01117">
    <property type="entry name" value="Cyt-b5"/>
    <property type="match status" value="1"/>
</dbReference>
<keyword evidence="9 14" id="KW-0560">Oxidoreductase</keyword>
<keyword evidence="18" id="KW-1185">Reference proteome</keyword>
<evidence type="ECO:0000313" key="18">
    <source>
        <dbReference type="Proteomes" id="UP000177622"/>
    </source>
</evidence>
<dbReference type="STRING" id="1835702.A0A1F5L726"/>
<accession>A0A1F5L726</accession>
<dbReference type="InterPro" id="IPR001199">
    <property type="entry name" value="Cyt_B5-like_heme/steroid-bd"/>
</dbReference>
<evidence type="ECO:0000256" key="6">
    <source>
        <dbReference type="ARBA" id="ARBA00022723"/>
    </source>
</evidence>
<dbReference type="RefSeq" id="XP_022484492.1">
    <property type="nucleotide sequence ID" value="XM_022635674.1"/>
</dbReference>
<dbReference type="PROSITE" id="PS50255">
    <property type="entry name" value="CYTOCHROME_B5_2"/>
    <property type="match status" value="1"/>
</dbReference>
<dbReference type="PROSITE" id="PS00476">
    <property type="entry name" value="FATTY_ACID_DESATUR_1"/>
    <property type="match status" value="1"/>
</dbReference>
<dbReference type="CDD" id="cd03505">
    <property type="entry name" value="Delta9-FADS-like"/>
    <property type="match status" value="1"/>
</dbReference>
<comment type="function">
    <text evidence="14">Stearoyl-CoA desaturase that utilizes O(2) and electrons from reduced cytochrome b5 to introduce the first double bond into saturated fatty acyl-CoA substrates.</text>
</comment>
<evidence type="ECO:0000256" key="5">
    <source>
        <dbReference type="ARBA" id="ARBA00022692"/>
    </source>
</evidence>
<evidence type="ECO:0000256" key="12">
    <source>
        <dbReference type="ARBA" id="ARBA00023136"/>
    </source>
</evidence>
<dbReference type="InterPro" id="IPR005804">
    <property type="entry name" value="FA_desaturase_dom"/>
</dbReference>
<dbReference type="EC" id="1.14.19.1" evidence="14"/>
<dbReference type="PANTHER" id="PTHR11351">
    <property type="entry name" value="ACYL-COA DESATURASE"/>
    <property type="match status" value="1"/>
</dbReference>
<dbReference type="GO" id="GO:0005789">
    <property type="term" value="C:endoplasmic reticulum membrane"/>
    <property type="evidence" value="ECO:0007669"/>
    <property type="project" value="TreeGrafter"/>
</dbReference>
<dbReference type="AlphaFoldDB" id="A0A1F5L726"/>
<keyword evidence="11 14" id="KW-0443">Lipid metabolism</keyword>
<keyword evidence="8 15" id="KW-1133">Transmembrane helix</keyword>
<evidence type="ECO:0000256" key="3">
    <source>
        <dbReference type="ARBA" id="ARBA00022516"/>
    </source>
</evidence>
<keyword evidence="14" id="KW-0249">Electron transport</keyword>
<evidence type="ECO:0000256" key="14">
    <source>
        <dbReference type="PIRNR" id="PIRNR000345"/>
    </source>
</evidence>
<dbReference type="GeneID" id="34580408"/>
<dbReference type="GO" id="GO:0004768">
    <property type="term" value="F:stearoyl-CoA 9-desaturase activity"/>
    <property type="evidence" value="ECO:0007669"/>
    <property type="project" value="UniProtKB-UniRule"/>
</dbReference>
<dbReference type="GO" id="GO:0005506">
    <property type="term" value="F:iron ion binding"/>
    <property type="evidence" value="ECO:0007669"/>
    <property type="project" value="TreeGrafter"/>
</dbReference>
<evidence type="ECO:0000256" key="15">
    <source>
        <dbReference type="SAM" id="Phobius"/>
    </source>
</evidence>
<keyword evidence="13 14" id="KW-0275">Fatty acid biosynthesis</keyword>
<keyword evidence="10 14" id="KW-0408">Iron</keyword>
<dbReference type="GO" id="GO:0020037">
    <property type="term" value="F:heme binding"/>
    <property type="evidence" value="ECO:0007669"/>
    <property type="project" value="InterPro"/>
</dbReference>
<dbReference type="PIRSF" id="PIRSF000345">
    <property type="entry name" value="OLE1"/>
    <property type="match status" value="1"/>
</dbReference>
<feature type="domain" description="Cytochrome b5 heme-binding" evidence="16">
    <location>
        <begin position="329"/>
        <end position="406"/>
    </location>
</feature>
<feature type="transmembrane region" description="Helical" evidence="15">
    <location>
        <begin position="92"/>
        <end position="114"/>
    </location>
</feature>
<reference evidence="17 18" key="1">
    <citation type="journal article" date="2016" name="Sci. Rep.">
        <title>Penicillium arizonense, a new, genome sequenced fungal species, reveals a high chemical diversity in secreted metabolites.</title>
        <authorList>
            <person name="Grijseels S."/>
            <person name="Nielsen J.C."/>
            <person name="Randelovic M."/>
            <person name="Nielsen J."/>
            <person name="Nielsen K.F."/>
            <person name="Workman M."/>
            <person name="Frisvad J.C."/>
        </authorList>
    </citation>
    <scope>NUCLEOTIDE SEQUENCE [LARGE SCALE GENOMIC DNA]</scope>
    <source>
        <strain evidence="17 18">CBS 141311</strain>
    </source>
</reference>
<feature type="transmembrane region" description="Helical" evidence="15">
    <location>
        <begin position="35"/>
        <end position="54"/>
    </location>
</feature>
<keyword evidence="3 14" id="KW-0444">Lipid biosynthesis</keyword>
<keyword evidence="12 15" id="KW-0472">Membrane</keyword>
<evidence type="ECO:0000256" key="9">
    <source>
        <dbReference type="ARBA" id="ARBA00023002"/>
    </source>
</evidence>
<evidence type="ECO:0000256" key="8">
    <source>
        <dbReference type="ARBA" id="ARBA00022989"/>
    </source>
</evidence>
<comment type="cofactor">
    <cofactor evidence="14">
        <name>Fe(2+)</name>
        <dbReference type="ChEBI" id="CHEBI:29033"/>
    </cofactor>
    <text evidence="14">Expected to bind 2 Fe(2+) ions per subunit.</text>
</comment>
<dbReference type="OrthoDB" id="10260134at2759"/>
<evidence type="ECO:0000259" key="16">
    <source>
        <dbReference type="PROSITE" id="PS50255"/>
    </source>
</evidence>
<dbReference type="SUPFAM" id="SSF55856">
    <property type="entry name" value="Cytochrome b5-like heme/steroid binding domain"/>
    <property type="match status" value="1"/>
</dbReference>